<feature type="region of interest" description="Disordered" evidence="10">
    <location>
        <begin position="153"/>
        <end position="173"/>
    </location>
</feature>
<gene>
    <name evidence="11" type="ORF">ACHAWU_004401</name>
</gene>
<comment type="caution">
    <text evidence="11">The sequence shown here is derived from an EMBL/GenBank/DDBJ whole genome shotgun (WGS) entry which is preliminary data.</text>
</comment>
<dbReference type="PANTHER" id="PTHR32057:SF14">
    <property type="entry name" value="PROTEIN ADENYLYLTRANSFERASE SELO, MITOCHONDRIAL"/>
    <property type="match status" value="1"/>
</dbReference>
<dbReference type="EMBL" id="JALLBG020000020">
    <property type="protein sequence ID" value="KAL3771842.1"/>
    <property type="molecule type" value="Genomic_DNA"/>
</dbReference>
<keyword evidence="5" id="KW-0479">Metal-binding</keyword>
<evidence type="ECO:0000256" key="10">
    <source>
        <dbReference type="SAM" id="MobiDB-lite"/>
    </source>
</evidence>
<keyword evidence="12" id="KW-1185">Reference proteome</keyword>
<evidence type="ECO:0000256" key="8">
    <source>
        <dbReference type="ARBA" id="ARBA00022842"/>
    </source>
</evidence>
<dbReference type="Pfam" id="PF02696">
    <property type="entry name" value="SelO"/>
    <property type="match status" value="2"/>
</dbReference>
<protein>
    <recommendedName>
        <fullName evidence="9">Selenoprotein O</fullName>
    </recommendedName>
</protein>
<keyword evidence="7" id="KW-0067">ATP-binding</keyword>
<evidence type="ECO:0000313" key="12">
    <source>
        <dbReference type="Proteomes" id="UP001530293"/>
    </source>
</evidence>
<evidence type="ECO:0000256" key="2">
    <source>
        <dbReference type="ARBA" id="ARBA00009747"/>
    </source>
</evidence>
<keyword evidence="6" id="KW-0547">Nucleotide-binding</keyword>
<evidence type="ECO:0000256" key="9">
    <source>
        <dbReference type="ARBA" id="ARBA00031547"/>
    </source>
</evidence>
<name>A0ABD3N7H3_9STRA</name>
<dbReference type="Proteomes" id="UP001530293">
    <property type="component" value="Unassembled WGS sequence"/>
</dbReference>
<dbReference type="GO" id="GO:0005524">
    <property type="term" value="F:ATP binding"/>
    <property type="evidence" value="ECO:0007669"/>
    <property type="project" value="UniProtKB-KW"/>
</dbReference>
<reference evidence="11 12" key="1">
    <citation type="submission" date="2024-10" db="EMBL/GenBank/DDBJ databases">
        <title>Updated reference genomes for cyclostephanoid diatoms.</title>
        <authorList>
            <person name="Roberts W.R."/>
            <person name="Alverson A.J."/>
        </authorList>
    </citation>
    <scope>NUCLEOTIDE SEQUENCE [LARGE SCALE GENOMIC DNA]</scope>
    <source>
        <strain evidence="11 12">AJA232-27</strain>
    </source>
</reference>
<evidence type="ECO:0000313" key="11">
    <source>
        <dbReference type="EMBL" id="KAL3771842.1"/>
    </source>
</evidence>
<evidence type="ECO:0000256" key="6">
    <source>
        <dbReference type="ARBA" id="ARBA00022741"/>
    </source>
</evidence>
<organism evidence="11 12">
    <name type="scientific">Discostella pseudostelligera</name>
    <dbReference type="NCBI Taxonomy" id="259834"/>
    <lineage>
        <taxon>Eukaryota</taxon>
        <taxon>Sar</taxon>
        <taxon>Stramenopiles</taxon>
        <taxon>Ochrophyta</taxon>
        <taxon>Bacillariophyta</taxon>
        <taxon>Coscinodiscophyceae</taxon>
        <taxon>Thalassiosirophycidae</taxon>
        <taxon>Stephanodiscales</taxon>
        <taxon>Stephanodiscaceae</taxon>
        <taxon>Discostella</taxon>
    </lineage>
</organism>
<evidence type="ECO:0000256" key="3">
    <source>
        <dbReference type="ARBA" id="ARBA00022679"/>
    </source>
</evidence>
<keyword evidence="3" id="KW-0808">Transferase</keyword>
<comment type="similarity">
    <text evidence="2">Belongs to the SELO family.</text>
</comment>
<evidence type="ECO:0000256" key="1">
    <source>
        <dbReference type="ARBA" id="ARBA00001946"/>
    </source>
</evidence>
<keyword evidence="4" id="KW-0548">Nucleotidyltransferase</keyword>
<dbReference type="GO" id="GO:0046872">
    <property type="term" value="F:metal ion binding"/>
    <property type="evidence" value="ECO:0007669"/>
    <property type="project" value="UniProtKB-KW"/>
</dbReference>
<keyword evidence="8" id="KW-0460">Magnesium</keyword>
<sequence>MATGWSKPKPFSNTISRALMSSIHPTLSMLIKTTSRSSSATNTTTNLIVRRRAASATTSPSTLVVKLGAPSLRLVLLATAATSLLLGSSSSCRCVAALIHDTHWNITNKYNKSSSPPIATATNSLSAASSSSLGRQTMKRAYSLPASFASTSMKRSSSPITTKKKRSTSATSSTSFGLESLTKLSASAAAMSDNNSARATTSTAAAVAGMSHTTTSSHAHYPPMHNFRNSLSNSWLSHLSSETPENYEKSLSFQARMQSGGRQRHPGRPIYNGHYVLVPPTPLKNPKLVIHSPQVSSMLGINEAEVYSDAFVKYFSGDVEGAFDSDDADGTTVADVKPPQQQQEIQTWATPYALSIMGRRYTNNCPYGTGDGYGDGRAISVGEVLVPTALSIKSNDEEREGVGGNHNRMVLEDVSNGGEKEEKHPLDHLYPHHASRYELQLKGAGQTPFCRGADGRAVLRSSIREFLASEAMHHLGISTTRALSLIVSEGPDGDTSDRMWYSSNNASPPLPGLDDPRLASYNEEQKREIIRRLAMTKHDPDRLVQEKCAITTRVAPSFVRIGHLDLFARRVEMLRMREDGLHDMMEYNSHESKTVKATLQYQELKEMFWHACYREYYDEAYAPYYESKDATSAALALMEGAMQRIANMVAGWIRVGFIQGNFNADNCLIGGRTMDYGPFGFIDVYHPLSAKWTGSGEHFGFMNQPNAGFANYAVLVESLMPIMDANHKDVNEIRDRMLKRGQSVFADAVDDAMRSKLGLTGGTSDMAKAATELWEEIETLLRVARADWTLFWRQLTYVAAKYSPANSEMGDSSHCSDYDGMLETLLGEGNTVPFYDDLSEDNRAMLRAWIEKWHNALTASHQHAIGDVTTPPEEIMRLSNPKFILKEWMLVDAYTKADSGTSKGNPFHVSGDYSGVHELFELIQDPYGEGTAENHKKYYRRAPDASLQAGGTAFMS</sequence>
<evidence type="ECO:0000256" key="4">
    <source>
        <dbReference type="ARBA" id="ARBA00022695"/>
    </source>
</evidence>
<dbReference type="AlphaFoldDB" id="A0ABD3N7H3"/>
<dbReference type="PANTHER" id="PTHR32057">
    <property type="entry name" value="PROTEIN ADENYLYLTRANSFERASE SELO, MITOCHONDRIAL"/>
    <property type="match status" value="1"/>
</dbReference>
<evidence type="ECO:0000256" key="7">
    <source>
        <dbReference type="ARBA" id="ARBA00022840"/>
    </source>
</evidence>
<dbReference type="GO" id="GO:0016779">
    <property type="term" value="F:nucleotidyltransferase activity"/>
    <property type="evidence" value="ECO:0007669"/>
    <property type="project" value="UniProtKB-KW"/>
</dbReference>
<evidence type="ECO:0000256" key="5">
    <source>
        <dbReference type="ARBA" id="ARBA00022723"/>
    </source>
</evidence>
<proteinExistence type="inferred from homology"/>
<dbReference type="InterPro" id="IPR003846">
    <property type="entry name" value="SelO"/>
</dbReference>
<accession>A0ABD3N7H3</accession>
<comment type="cofactor">
    <cofactor evidence="1">
        <name>Mg(2+)</name>
        <dbReference type="ChEBI" id="CHEBI:18420"/>
    </cofactor>
</comment>